<reference evidence="2 3" key="1">
    <citation type="submission" date="2014-02" db="EMBL/GenBank/DDBJ databases">
        <title>The genome sequence of the entomopathogenic fungus Metarhizium robertsii ARSEF 2575.</title>
        <authorList>
            <person name="Giuliano Garisto Donzelli B."/>
            <person name="Roe B.A."/>
            <person name="Macmil S.L."/>
            <person name="Krasnoff S.B."/>
            <person name="Gibson D.M."/>
        </authorList>
    </citation>
    <scope>NUCLEOTIDE SEQUENCE [LARGE SCALE GENOMIC DNA]</scope>
    <source>
        <strain evidence="2 3">ARSEF 2575</strain>
    </source>
</reference>
<sequence>MDAVPGAIQKFAHRRNKPEGDGGAVQPVRSSCTVRGVVQRVHRKMGEDGPEGRSQPPTLLRNRPPIHTHCTLGSRHKDGCLACLRTAHITKESVCVAHVREVSGGAGGEGAQAQGMDMVERDGPDWRDDRLGERSGTKSSGTRESTSATCPSLVQVASEASPQRADDIRGDGSSQTLPESEWHPVGQEVGDRLCVQSHMEHHESFNPVLVGKMVLVSLQNTEYHQATGVLGRPKADSTADNTGMAMVVIQTVESLHHLMLMLAVNFRTGSLYRA</sequence>
<feature type="region of interest" description="Disordered" evidence="1">
    <location>
        <begin position="104"/>
        <end position="181"/>
    </location>
</feature>
<feature type="region of interest" description="Disordered" evidence="1">
    <location>
        <begin position="43"/>
        <end position="64"/>
    </location>
</feature>
<comment type="caution">
    <text evidence="2">The sequence shown here is derived from an EMBL/GenBank/DDBJ whole genome shotgun (WGS) entry which is preliminary data.</text>
</comment>
<gene>
    <name evidence="2" type="ORF">X797_009739</name>
</gene>
<evidence type="ECO:0000313" key="3">
    <source>
        <dbReference type="Proteomes" id="UP000030151"/>
    </source>
</evidence>
<dbReference type="Proteomes" id="UP000030151">
    <property type="component" value="Unassembled WGS sequence"/>
</dbReference>
<dbReference type="HOGENOM" id="CLU_1015938_0_0_1"/>
<evidence type="ECO:0000256" key="1">
    <source>
        <dbReference type="SAM" id="MobiDB-lite"/>
    </source>
</evidence>
<protein>
    <submittedName>
        <fullName evidence="2">Uncharacterized protein</fullName>
    </submittedName>
</protein>
<feature type="region of interest" description="Disordered" evidence="1">
    <location>
        <begin position="1"/>
        <end position="27"/>
    </location>
</feature>
<evidence type="ECO:0000313" key="2">
    <source>
        <dbReference type="EMBL" id="EXU97122.1"/>
    </source>
</evidence>
<dbReference type="EMBL" id="JELW01000040">
    <property type="protein sequence ID" value="EXU97122.1"/>
    <property type="molecule type" value="Genomic_DNA"/>
</dbReference>
<name>A0A014QUH0_9HYPO</name>
<proteinExistence type="predicted"/>
<accession>A0A014QUH0</accession>
<feature type="compositionally biased region" description="Basic and acidic residues" evidence="1">
    <location>
        <begin position="118"/>
        <end position="136"/>
    </location>
</feature>
<organism evidence="2 3">
    <name type="scientific">Metarhizium robertsii</name>
    <dbReference type="NCBI Taxonomy" id="568076"/>
    <lineage>
        <taxon>Eukaryota</taxon>
        <taxon>Fungi</taxon>
        <taxon>Dikarya</taxon>
        <taxon>Ascomycota</taxon>
        <taxon>Pezizomycotina</taxon>
        <taxon>Sordariomycetes</taxon>
        <taxon>Hypocreomycetidae</taxon>
        <taxon>Hypocreales</taxon>
        <taxon>Clavicipitaceae</taxon>
        <taxon>Metarhizium</taxon>
    </lineage>
</organism>
<dbReference type="AlphaFoldDB" id="A0A014QUH0"/>
<feature type="compositionally biased region" description="Polar residues" evidence="1">
    <location>
        <begin position="137"/>
        <end position="152"/>
    </location>
</feature>